<accession>A0A2A2H9E6</accession>
<evidence type="ECO:0000256" key="4">
    <source>
        <dbReference type="ARBA" id="ARBA00022801"/>
    </source>
</evidence>
<evidence type="ECO:0000256" key="6">
    <source>
        <dbReference type="ARBA" id="ARBA00023136"/>
    </source>
</evidence>
<feature type="transmembrane region" description="Helical" evidence="7">
    <location>
        <begin position="225"/>
        <end position="248"/>
    </location>
</feature>
<evidence type="ECO:0000256" key="5">
    <source>
        <dbReference type="ARBA" id="ARBA00022989"/>
    </source>
</evidence>
<dbReference type="Gene3D" id="3.60.40.10">
    <property type="entry name" value="PPM-type phosphatase domain"/>
    <property type="match status" value="1"/>
</dbReference>
<dbReference type="EMBL" id="LMVM01000001">
    <property type="protein sequence ID" value="PAV05890.1"/>
    <property type="molecule type" value="Genomic_DNA"/>
</dbReference>
<keyword evidence="2" id="KW-1003">Cell membrane</keyword>
<name>A0A2A2H9E6_METBR</name>
<reference evidence="9 10" key="1">
    <citation type="journal article" date="2017" name="BMC Genomics">
        <title>Genomic analysis of methanogenic archaea reveals a shift towards energy conservation.</title>
        <authorList>
            <person name="Gilmore S.P."/>
            <person name="Henske J.K."/>
            <person name="Sexton J.A."/>
            <person name="Solomon K.V."/>
            <person name="Seppala S."/>
            <person name="Yoo J.I."/>
            <person name="Huyett L.M."/>
            <person name="Pressman A."/>
            <person name="Cogan J.Z."/>
            <person name="Kivenson V."/>
            <person name="Peng X."/>
            <person name="Tan Y."/>
            <person name="Valentine D.L."/>
            <person name="O'Malley M.A."/>
        </authorList>
    </citation>
    <scope>NUCLEOTIDE SEQUENCE [LARGE SCALE GENOMIC DNA]</scope>
    <source>
        <strain evidence="9 10">M.o.H.</strain>
    </source>
</reference>
<protein>
    <submittedName>
        <fullName evidence="9">Stage II sporulation protein E</fullName>
    </submittedName>
</protein>
<dbReference type="Pfam" id="PF07228">
    <property type="entry name" value="SpoIIE"/>
    <property type="match status" value="1"/>
</dbReference>
<comment type="subcellular location">
    <subcellularLocation>
        <location evidence="1">Cell membrane</location>
        <topology evidence="1">Multi-pass membrane protein</topology>
    </subcellularLocation>
</comment>
<feature type="transmembrane region" description="Helical" evidence="7">
    <location>
        <begin position="98"/>
        <end position="120"/>
    </location>
</feature>
<evidence type="ECO:0000256" key="7">
    <source>
        <dbReference type="SAM" id="Phobius"/>
    </source>
</evidence>
<dbReference type="SMART" id="SM00331">
    <property type="entry name" value="PP2C_SIG"/>
    <property type="match status" value="1"/>
</dbReference>
<keyword evidence="6 7" id="KW-0472">Membrane</keyword>
<organism evidence="9 10">
    <name type="scientific">Methanobacterium bryantii</name>
    <dbReference type="NCBI Taxonomy" id="2161"/>
    <lineage>
        <taxon>Archaea</taxon>
        <taxon>Methanobacteriati</taxon>
        <taxon>Methanobacteriota</taxon>
        <taxon>Methanomada group</taxon>
        <taxon>Methanobacteria</taxon>
        <taxon>Methanobacteriales</taxon>
        <taxon>Methanobacteriaceae</taxon>
        <taxon>Methanobacterium</taxon>
    </lineage>
</organism>
<keyword evidence="5 7" id="KW-1133">Transmembrane helix</keyword>
<evidence type="ECO:0000256" key="2">
    <source>
        <dbReference type="ARBA" id="ARBA00022475"/>
    </source>
</evidence>
<comment type="caution">
    <text evidence="9">The sequence shown here is derived from an EMBL/GenBank/DDBJ whole genome shotgun (WGS) entry which is preliminary data.</text>
</comment>
<keyword evidence="10" id="KW-1185">Reference proteome</keyword>
<dbReference type="PANTHER" id="PTHR43156:SF2">
    <property type="entry name" value="STAGE II SPORULATION PROTEIN E"/>
    <property type="match status" value="1"/>
</dbReference>
<dbReference type="OrthoDB" id="110858at2157"/>
<dbReference type="GO" id="GO:0000155">
    <property type="term" value="F:phosphorelay sensor kinase activity"/>
    <property type="evidence" value="ECO:0007669"/>
    <property type="project" value="InterPro"/>
</dbReference>
<dbReference type="InterPro" id="IPR052016">
    <property type="entry name" value="Bact_Sigma-Reg"/>
</dbReference>
<dbReference type="InterPro" id="IPR036457">
    <property type="entry name" value="PPM-type-like_dom_sf"/>
</dbReference>
<feature type="transmembrane region" description="Helical" evidence="7">
    <location>
        <begin position="132"/>
        <end position="155"/>
    </location>
</feature>
<dbReference type="Proteomes" id="UP000217784">
    <property type="component" value="Unassembled WGS sequence"/>
</dbReference>
<evidence type="ECO:0000313" key="10">
    <source>
        <dbReference type="Proteomes" id="UP000217784"/>
    </source>
</evidence>
<dbReference type="RefSeq" id="WP_083241003.1">
    <property type="nucleotide sequence ID" value="NZ_LMVM01000001.1"/>
</dbReference>
<dbReference type="InterPro" id="IPR001932">
    <property type="entry name" value="PPM-type_phosphatase-like_dom"/>
</dbReference>
<dbReference type="Pfam" id="PF07694">
    <property type="entry name" value="5TM-5TMR_LYT"/>
    <property type="match status" value="1"/>
</dbReference>
<feature type="transmembrane region" description="Helical" evidence="7">
    <location>
        <begin position="28"/>
        <end position="47"/>
    </location>
</feature>
<dbReference type="InterPro" id="IPR011620">
    <property type="entry name" value="Sig_transdc_His_kinase_LytS_TM"/>
</dbReference>
<dbReference type="Gene3D" id="1.10.1760.20">
    <property type="match status" value="1"/>
</dbReference>
<dbReference type="GO" id="GO:0005886">
    <property type="term" value="C:plasma membrane"/>
    <property type="evidence" value="ECO:0007669"/>
    <property type="project" value="UniProtKB-SubCell"/>
</dbReference>
<gene>
    <name evidence="9" type="ORF">ASJ80_13590</name>
</gene>
<evidence type="ECO:0000256" key="3">
    <source>
        <dbReference type="ARBA" id="ARBA00022692"/>
    </source>
</evidence>
<feature type="transmembrane region" description="Helical" evidence="7">
    <location>
        <begin position="161"/>
        <end position="181"/>
    </location>
</feature>
<dbReference type="PANTHER" id="PTHR43156">
    <property type="entry name" value="STAGE II SPORULATION PROTEIN E-RELATED"/>
    <property type="match status" value="1"/>
</dbReference>
<dbReference type="AlphaFoldDB" id="A0A2A2H9E6"/>
<evidence type="ECO:0000259" key="8">
    <source>
        <dbReference type="SMART" id="SM00331"/>
    </source>
</evidence>
<proteinExistence type="predicted"/>
<evidence type="ECO:0000313" key="9">
    <source>
        <dbReference type="EMBL" id="PAV05890.1"/>
    </source>
</evidence>
<feature type="transmembrane region" description="Helical" evidence="7">
    <location>
        <begin position="59"/>
        <end position="78"/>
    </location>
</feature>
<keyword evidence="3 7" id="KW-0812">Transmembrane</keyword>
<feature type="domain" description="PPM-type phosphatase" evidence="8">
    <location>
        <begin position="289"/>
        <end position="506"/>
    </location>
</feature>
<evidence type="ECO:0000256" key="1">
    <source>
        <dbReference type="ARBA" id="ARBA00004651"/>
    </source>
</evidence>
<feature type="transmembrane region" description="Helical" evidence="7">
    <location>
        <begin position="188"/>
        <end position="213"/>
    </location>
</feature>
<sequence>MSEIPKKYIQFDFSKIKTYLRANEEHNILYLHALIAVIGSLSALLILEGGKESLPSTIHYLLVLIEKTCVIIVIAYIVSRIKYFQEILAGKFTIKNQAVVILLFGIISIFGSYSGIDVFGAIANVRDLGPMIAGLIGGPIVGLGTGLIGGLYRYFFLGGPTTVPCSIATILAGLFAGIIFIANGRKFIGIFGAVIFAVLMELFHMLLVILLIHPYSQALAIVGEVSVPMIFANAMGILVFSFIISNLLREQKTTEERNLYFDELERKKNELKVAQKIQQTFIPDTIPLLNDYDISAFNIPAKEVGGDFYDFIPVTDDKLGIAIANVSEKGVPAALLMALSKTIVQTKARETQHVSDVMEYLNKLVMIEADSGIDLALFYAVLDTKSKTLRYINAGNDSPLLFIKNSESIVKLVHEKFHLGKIINRKFEEKTIDLNSEDILIFYTDGVINALNEEKEPFGIERLKSILRENYSLSSEDMILKIKQEISFFSKGKFQIDDMTLVVLKVK</sequence>
<dbReference type="GO" id="GO:0071555">
    <property type="term" value="P:cell wall organization"/>
    <property type="evidence" value="ECO:0007669"/>
    <property type="project" value="InterPro"/>
</dbReference>
<dbReference type="GO" id="GO:0016791">
    <property type="term" value="F:phosphatase activity"/>
    <property type="evidence" value="ECO:0007669"/>
    <property type="project" value="TreeGrafter"/>
</dbReference>
<keyword evidence="4" id="KW-0378">Hydrolase</keyword>